<dbReference type="Gene3D" id="3.40.50.300">
    <property type="entry name" value="P-loop containing nucleotide triphosphate hydrolases"/>
    <property type="match status" value="1"/>
</dbReference>
<organism evidence="7">
    <name type="scientific">freshwater metagenome</name>
    <dbReference type="NCBI Taxonomy" id="449393"/>
    <lineage>
        <taxon>unclassified sequences</taxon>
        <taxon>metagenomes</taxon>
        <taxon>ecological metagenomes</taxon>
    </lineage>
</organism>
<dbReference type="GO" id="GO:0051539">
    <property type="term" value="F:4 iron, 4 sulfur cluster binding"/>
    <property type="evidence" value="ECO:0007669"/>
    <property type="project" value="TreeGrafter"/>
</dbReference>
<keyword evidence="4" id="KW-0408">Iron</keyword>
<dbReference type="SUPFAM" id="SSF52540">
    <property type="entry name" value="P-loop containing nucleoside triphosphate hydrolases"/>
    <property type="match status" value="1"/>
</dbReference>
<keyword evidence="1" id="KW-0479">Metal-binding</keyword>
<evidence type="ECO:0000259" key="6">
    <source>
        <dbReference type="Pfam" id="PF01883"/>
    </source>
</evidence>
<dbReference type="GO" id="GO:0140663">
    <property type="term" value="F:ATP-dependent FeS chaperone activity"/>
    <property type="evidence" value="ECO:0007669"/>
    <property type="project" value="InterPro"/>
</dbReference>
<feature type="domain" description="MIP18 family-like" evidence="6">
    <location>
        <begin position="5"/>
        <end position="71"/>
    </location>
</feature>
<dbReference type="Pfam" id="PF01883">
    <property type="entry name" value="FeS_assembly_P"/>
    <property type="match status" value="1"/>
</dbReference>
<keyword evidence="5" id="KW-0411">Iron-sulfur</keyword>
<keyword evidence="2" id="KW-0547">Nucleotide-binding</keyword>
<dbReference type="CDD" id="cd02037">
    <property type="entry name" value="Mrp_NBP35"/>
    <property type="match status" value="1"/>
</dbReference>
<evidence type="ECO:0000256" key="2">
    <source>
        <dbReference type="ARBA" id="ARBA00022741"/>
    </source>
</evidence>
<sequence>MTTPESVRAAVGAVRDPELRRPIDELGMLGDVTVDGNHARIEVFLTIEACPKRGDIEGAVSAAALGAGVSSVDVTLSVMSDGQRTVLTETIHGGRSPEDRFGEDSLTRVIAVTSGKGGVGKSTVSANLAIALSQRGLRVGLLDADVFGFSIPGLMGIPDAKPTKVGEMILAPIAHDVSVISIGMFVDPHTPVSWRGPMLHRTVKQFLADVHFGDIDVLVCDLPPGTGDVAISLGQMVPHADVLVVTTPQSSASDVAERSGLVARQLGQRVIGVVENMSDWTDADGVTHVAFGAGGGEDVAARLDVPLLGTIPFTPATVVAGDTGVPVVLGDLDGPAAHAIGALADAVMSSGRPVRKIPLRFEH</sequence>
<evidence type="ECO:0000256" key="3">
    <source>
        <dbReference type="ARBA" id="ARBA00022840"/>
    </source>
</evidence>
<dbReference type="Gene3D" id="3.30.300.130">
    <property type="entry name" value="Fe-S cluster assembly (FSCA)"/>
    <property type="match status" value="1"/>
</dbReference>
<dbReference type="InterPro" id="IPR033756">
    <property type="entry name" value="YlxH/NBP35"/>
</dbReference>
<keyword evidence="3" id="KW-0067">ATP-binding</keyword>
<protein>
    <submittedName>
        <fullName evidence="7">Unannotated protein</fullName>
    </submittedName>
</protein>
<dbReference type="PANTHER" id="PTHR42961">
    <property type="entry name" value="IRON-SULFUR PROTEIN NUBPL"/>
    <property type="match status" value="1"/>
</dbReference>
<dbReference type="SUPFAM" id="SSF117916">
    <property type="entry name" value="Fe-S cluster assembly (FSCA) domain-like"/>
    <property type="match status" value="1"/>
</dbReference>
<reference evidence="7" key="1">
    <citation type="submission" date="2020-05" db="EMBL/GenBank/DDBJ databases">
        <authorList>
            <person name="Chiriac C."/>
            <person name="Salcher M."/>
            <person name="Ghai R."/>
            <person name="Kavagutti S V."/>
        </authorList>
    </citation>
    <scope>NUCLEOTIDE SEQUENCE</scope>
</reference>
<dbReference type="EMBL" id="CAEZUE010000004">
    <property type="protein sequence ID" value="CAB4583721.1"/>
    <property type="molecule type" value="Genomic_DNA"/>
</dbReference>
<gene>
    <name evidence="7" type="ORF">UFOPK1788_00063</name>
</gene>
<accession>A0A6J6F4L2</accession>
<evidence type="ECO:0000256" key="1">
    <source>
        <dbReference type="ARBA" id="ARBA00022723"/>
    </source>
</evidence>
<dbReference type="GO" id="GO:0005524">
    <property type="term" value="F:ATP binding"/>
    <property type="evidence" value="ECO:0007669"/>
    <property type="project" value="UniProtKB-KW"/>
</dbReference>
<dbReference type="AlphaFoldDB" id="A0A6J6F4L2"/>
<evidence type="ECO:0000256" key="5">
    <source>
        <dbReference type="ARBA" id="ARBA00023014"/>
    </source>
</evidence>
<dbReference type="InterPro" id="IPR002744">
    <property type="entry name" value="MIP18-like"/>
</dbReference>
<dbReference type="InterPro" id="IPR027417">
    <property type="entry name" value="P-loop_NTPase"/>
</dbReference>
<dbReference type="GO" id="GO:0046872">
    <property type="term" value="F:metal ion binding"/>
    <property type="evidence" value="ECO:0007669"/>
    <property type="project" value="UniProtKB-KW"/>
</dbReference>
<dbReference type="InterPro" id="IPR034904">
    <property type="entry name" value="FSCA_dom_sf"/>
</dbReference>
<dbReference type="PANTHER" id="PTHR42961:SF2">
    <property type="entry name" value="IRON-SULFUR PROTEIN NUBPL"/>
    <property type="match status" value="1"/>
</dbReference>
<name>A0A6J6F4L2_9ZZZZ</name>
<evidence type="ECO:0000256" key="4">
    <source>
        <dbReference type="ARBA" id="ARBA00023004"/>
    </source>
</evidence>
<proteinExistence type="inferred from homology"/>
<dbReference type="InterPro" id="IPR044304">
    <property type="entry name" value="NUBPL-like"/>
</dbReference>
<dbReference type="HAMAP" id="MF_02040">
    <property type="entry name" value="Mrp_NBP35"/>
    <property type="match status" value="1"/>
</dbReference>
<dbReference type="GO" id="GO:0016226">
    <property type="term" value="P:iron-sulfur cluster assembly"/>
    <property type="evidence" value="ECO:0007669"/>
    <property type="project" value="InterPro"/>
</dbReference>
<dbReference type="InterPro" id="IPR019591">
    <property type="entry name" value="Mrp/NBP35_ATP-bd"/>
</dbReference>
<dbReference type="Pfam" id="PF10609">
    <property type="entry name" value="ParA"/>
    <property type="match status" value="1"/>
</dbReference>
<evidence type="ECO:0000313" key="7">
    <source>
        <dbReference type="EMBL" id="CAB4583721.1"/>
    </source>
</evidence>